<evidence type="ECO:0000313" key="3">
    <source>
        <dbReference type="EMBL" id="GMT33493.1"/>
    </source>
</evidence>
<protein>
    <recommendedName>
        <fullName evidence="2">BTB domain-containing protein</fullName>
    </recommendedName>
</protein>
<organism evidence="3 4">
    <name type="scientific">Pristionchus fissidentatus</name>
    <dbReference type="NCBI Taxonomy" id="1538716"/>
    <lineage>
        <taxon>Eukaryota</taxon>
        <taxon>Metazoa</taxon>
        <taxon>Ecdysozoa</taxon>
        <taxon>Nematoda</taxon>
        <taxon>Chromadorea</taxon>
        <taxon>Rhabditida</taxon>
        <taxon>Rhabditina</taxon>
        <taxon>Diplogasteromorpha</taxon>
        <taxon>Diplogasteroidea</taxon>
        <taxon>Neodiplogasteridae</taxon>
        <taxon>Pristionchus</taxon>
    </lineage>
</organism>
<gene>
    <name evidence="3" type="ORF">PFISCL1PPCAC_24790</name>
</gene>
<evidence type="ECO:0000256" key="1">
    <source>
        <dbReference type="SAM" id="MobiDB-lite"/>
    </source>
</evidence>
<dbReference type="InterPro" id="IPR000210">
    <property type="entry name" value="BTB/POZ_dom"/>
</dbReference>
<dbReference type="Proteomes" id="UP001432322">
    <property type="component" value="Unassembled WGS sequence"/>
</dbReference>
<feature type="region of interest" description="Disordered" evidence="1">
    <location>
        <begin position="429"/>
        <end position="462"/>
    </location>
</feature>
<dbReference type="CDD" id="cd18186">
    <property type="entry name" value="BTB_POZ_ZBTB_KLHL-like"/>
    <property type="match status" value="1"/>
</dbReference>
<sequence length="532" mass="59130">RLLTSGRMAQSSNPSSFTVSTSGQAAAKYGPSQLLAKLRREGNNKLCDIELIVEGKKEYVHSAIVAVHSKLFYRLVNTEQSPPFSYDLHNLSFDSVKSIIDWMYFGEAKFSSDLSSHLAVSAYFEVAELHKLLEQQLIRLGMNNASVPTALSICANQKTKVSGSTSALIVDFLLKSSFPNPPLTTETAKYLLTRDEGNMKRKAKVITLTLKWLSLRRDQADTVLEHLQNVDLNDADEQALITRLSGMVKRGENVRVEVDQRNRLTVVSGIGAGPKSENDKALVSYASLSSPAVSEMDVQQHMAYSPLSSMRRELDKLPNVFEKEVRLATPNKKNRISTYASNVERPAGYVPPSYKGHVDMQVHLSTTSTPAVRAYTTQTQPQQRISNTESASIYNNAPFTAESIADMRVLPDVFASKPSNYGRHVEQHYAQPSRKPSSVYAQPAPYGPSYSEARPVQQQSYNPYQQQVAGQSEQVKLELPGGTTVIPHAAHPMLPFSKPYVEVRLPNQSAFNSNYSEYNQSRFKTSEYAGMF</sequence>
<proteinExistence type="predicted"/>
<evidence type="ECO:0000259" key="2">
    <source>
        <dbReference type="PROSITE" id="PS50097"/>
    </source>
</evidence>
<accession>A0AAV5WTA6</accession>
<dbReference type="AlphaFoldDB" id="A0AAV5WTA6"/>
<feature type="non-terminal residue" evidence="3">
    <location>
        <position position="1"/>
    </location>
</feature>
<feature type="region of interest" description="Disordered" evidence="1">
    <location>
        <begin position="1"/>
        <end position="21"/>
    </location>
</feature>
<name>A0AAV5WTA6_9BILA</name>
<dbReference type="PANTHER" id="PTHR22670">
    <property type="entry name" value="BTB DOMAIN-CONTAINING PROTEIN-RELATED-RELATED"/>
    <property type="match status" value="1"/>
</dbReference>
<feature type="domain" description="BTB" evidence="2">
    <location>
        <begin position="47"/>
        <end position="112"/>
    </location>
</feature>
<dbReference type="EMBL" id="BTSY01000006">
    <property type="protein sequence ID" value="GMT33493.1"/>
    <property type="molecule type" value="Genomic_DNA"/>
</dbReference>
<dbReference type="SUPFAM" id="SSF54695">
    <property type="entry name" value="POZ domain"/>
    <property type="match status" value="1"/>
</dbReference>
<dbReference type="PANTHER" id="PTHR22670:SF8">
    <property type="entry name" value="BTB DOMAIN-CONTAINING PROTEIN-RELATED"/>
    <property type="match status" value="1"/>
</dbReference>
<keyword evidence="4" id="KW-1185">Reference proteome</keyword>
<comment type="caution">
    <text evidence="3">The sequence shown here is derived from an EMBL/GenBank/DDBJ whole genome shotgun (WGS) entry which is preliminary data.</text>
</comment>
<dbReference type="PROSITE" id="PS50097">
    <property type="entry name" value="BTB"/>
    <property type="match status" value="1"/>
</dbReference>
<evidence type="ECO:0000313" key="4">
    <source>
        <dbReference type="Proteomes" id="UP001432322"/>
    </source>
</evidence>
<dbReference type="SMART" id="SM00225">
    <property type="entry name" value="BTB"/>
    <property type="match status" value="1"/>
</dbReference>
<dbReference type="Pfam" id="PF00651">
    <property type="entry name" value="BTB"/>
    <property type="match status" value="1"/>
</dbReference>
<dbReference type="Gene3D" id="3.30.710.10">
    <property type="entry name" value="Potassium Channel Kv1.1, Chain A"/>
    <property type="match status" value="1"/>
</dbReference>
<reference evidence="3" key="1">
    <citation type="submission" date="2023-10" db="EMBL/GenBank/DDBJ databases">
        <title>Genome assembly of Pristionchus species.</title>
        <authorList>
            <person name="Yoshida K."/>
            <person name="Sommer R.J."/>
        </authorList>
    </citation>
    <scope>NUCLEOTIDE SEQUENCE</scope>
    <source>
        <strain evidence="3">RS5133</strain>
    </source>
</reference>
<dbReference type="InterPro" id="IPR011333">
    <property type="entry name" value="SKP1/BTB/POZ_sf"/>
</dbReference>
<feature type="compositionally biased region" description="Low complexity" evidence="1">
    <location>
        <begin position="11"/>
        <end position="21"/>
    </location>
</feature>